<dbReference type="GO" id="GO:0006508">
    <property type="term" value="P:proteolysis"/>
    <property type="evidence" value="ECO:0007669"/>
    <property type="project" value="UniProtKB-KW"/>
</dbReference>
<evidence type="ECO:0000313" key="9">
    <source>
        <dbReference type="EMBL" id="CAL4100502.1"/>
    </source>
</evidence>
<evidence type="ECO:0000313" key="10">
    <source>
        <dbReference type="Proteomes" id="UP001497623"/>
    </source>
</evidence>
<sequence>MVHMKTKIFSYKMKKTMDDAPRFIHKRATIETYMILGQVVDLVFNPNIGPIHGVEADKGLQLNALGLYRVLFWQYGRWQEVIIDDRLPTYNGKLVYMFSEDKREFWSALLEKAYAKLQGSYEALKGGIISEALEDFTGGVSEQFDLADKAPPNLFQIMCKAYHRGSLMGCSIDPDPYVSEARQSNGLIRGHAYSITKVKLCDVRTPRVTGKIPLVRLRNPWGDEAEWKGAWSDNSPEWQFIPREEKENIGLNFDRDGEFWMSYQDFVSQFSMLEMTNLSPDSLEEDLDQGGKKRWDMSVYEGAWVRGRTAGGCRNFLDTFAMNPQYIIKLIDVDEDDDDDMCTIIIALMQKNIRSQKKDGKECLTIGFALYKIDEHNYNSRPLNKNFFSRNASAARSPSFVNMREVSNRFKLLPGSYVIVPSTFEPHEEGEYMLRVFTEKENEIKGFCHFQSEAPSTNYEGQAPSRSYPGWVSSTKGYPGSSGQPATSSQRGYPGHTPSRDYTG</sequence>
<proteinExistence type="inferred from homology"/>
<accession>A0AAV2QW47</accession>
<name>A0AAV2QW47_MEGNR</name>
<feature type="active site" evidence="5">
    <location>
        <position position="191"/>
    </location>
</feature>
<feature type="domain" description="Calpain catalytic" evidence="8">
    <location>
        <begin position="61"/>
        <end position="279"/>
    </location>
</feature>
<feature type="non-terminal residue" evidence="9">
    <location>
        <position position="504"/>
    </location>
</feature>
<dbReference type="PANTHER" id="PTHR10183">
    <property type="entry name" value="CALPAIN"/>
    <property type="match status" value="1"/>
</dbReference>
<dbReference type="CDD" id="cd00214">
    <property type="entry name" value="Calpain_III"/>
    <property type="match status" value="1"/>
</dbReference>
<dbReference type="Gene3D" id="3.90.70.10">
    <property type="entry name" value="Cysteine proteinases"/>
    <property type="match status" value="1"/>
</dbReference>
<dbReference type="Pfam" id="PF00648">
    <property type="entry name" value="Peptidase_C2"/>
    <property type="match status" value="1"/>
</dbReference>
<dbReference type="InterPro" id="IPR038765">
    <property type="entry name" value="Papain-like_cys_pep_sf"/>
</dbReference>
<dbReference type="PROSITE" id="PS50203">
    <property type="entry name" value="CALPAIN_CAT"/>
    <property type="match status" value="1"/>
</dbReference>
<dbReference type="InterPro" id="IPR022684">
    <property type="entry name" value="Calpain_cysteine_protease"/>
</dbReference>
<evidence type="ECO:0000256" key="7">
    <source>
        <dbReference type="SAM" id="MobiDB-lite"/>
    </source>
</evidence>
<dbReference type="Gene3D" id="2.60.120.380">
    <property type="match status" value="1"/>
</dbReference>
<dbReference type="InterPro" id="IPR022682">
    <property type="entry name" value="Calpain_domain_III"/>
</dbReference>
<dbReference type="InterPro" id="IPR022683">
    <property type="entry name" value="Calpain_III"/>
</dbReference>
<dbReference type="InterPro" id="IPR036213">
    <property type="entry name" value="Calpain_III_sf"/>
</dbReference>
<reference evidence="9 10" key="1">
    <citation type="submission" date="2024-05" db="EMBL/GenBank/DDBJ databases">
        <authorList>
            <person name="Wallberg A."/>
        </authorList>
    </citation>
    <scope>NUCLEOTIDE SEQUENCE [LARGE SCALE GENOMIC DNA]</scope>
</reference>
<dbReference type="GO" id="GO:0004198">
    <property type="term" value="F:calcium-dependent cysteine-type endopeptidase activity"/>
    <property type="evidence" value="ECO:0007669"/>
    <property type="project" value="InterPro"/>
</dbReference>
<evidence type="ECO:0000256" key="3">
    <source>
        <dbReference type="ARBA" id="ARBA00022801"/>
    </source>
</evidence>
<evidence type="ECO:0000256" key="2">
    <source>
        <dbReference type="ARBA" id="ARBA00022670"/>
    </source>
</evidence>
<dbReference type="InterPro" id="IPR001300">
    <property type="entry name" value="Peptidase_C2_calpain_cat"/>
</dbReference>
<dbReference type="SMART" id="SM00230">
    <property type="entry name" value="CysPc"/>
    <property type="match status" value="1"/>
</dbReference>
<dbReference type="AlphaFoldDB" id="A0AAV2QW47"/>
<evidence type="ECO:0000256" key="5">
    <source>
        <dbReference type="PIRSR" id="PIRSR622684-1"/>
    </source>
</evidence>
<evidence type="ECO:0000259" key="8">
    <source>
        <dbReference type="PROSITE" id="PS50203"/>
    </source>
</evidence>
<protein>
    <recommendedName>
        <fullName evidence="8">Calpain catalytic domain-containing protein</fullName>
    </recommendedName>
</protein>
<dbReference type="CDD" id="cd00044">
    <property type="entry name" value="CysPc"/>
    <property type="match status" value="1"/>
</dbReference>
<evidence type="ECO:0000256" key="6">
    <source>
        <dbReference type="PROSITE-ProRule" id="PRU00239"/>
    </source>
</evidence>
<dbReference type="SUPFAM" id="SSF49758">
    <property type="entry name" value="Calpain large subunit, middle domain (domain III)"/>
    <property type="match status" value="1"/>
</dbReference>
<keyword evidence="10" id="KW-1185">Reference proteome</keyword>
<comment type="similarity">
    <text evidence="1">Belongs to the peptidase C2 family.</text>
</comment>
<dbReference type="PANTHER" id="PTHR10183:SF433">
    <property type="entry name" value="CALPAIN-A-RELATED"/>
    <property type="match status" value="1"/>
</dbReference>
<comment type="caution">
    <text evidence="9">The sequence shown here is derived from an EMBL/GenBank/DDBJ whole genome shotgun (WGS) entry which is preliminary data.</text>
</comment>
<dbReference type="Proteomes" id="UP001497623">
    <property type="component" value="Unassembled WGS sequence"/>
</dbReference>
<organism evidence="9 10">
    <name type="scientific">Meganyctiphanes norvegica</name>
    <name type="common">Northern krill</name>
    <name type="synonym">Thysanopoda norvegica</name>
    <dbReference type="NCBI Taxonomy" id="48144"/>
    <lineage>
        <taxon>Eukaryota</taxon>
        <taxon>Metazoa</taxon>
        <taxon>Ecdysozoa</taxon>
        <taxon>Arthropoda</taxon>
        <taxon>Crustacea</taxon>
        <taxon>Multicrustacea</taxon>
        <taxon>Malacostraca</taxon>
        <taxon>Eumalacostraca</taxon>
        <taxon>Eucarida</taxon>
        <taxon>Euphausiacea</taxon>
        <taxon>Euphausiidae</taxon>
        <taxon>Meganyctiphanes</taxon>
    </lineage>
</organism>
<feature type="active site" evidence="5">
    <location>
        <position position="219"/>
    </location>
</feature>
<gene>
    <name evidence="9" type="ORF">MNOR_LOCUS16814</name>
</gene>
<dbReference type="PRINTS" id="PR00704">
    <property type="entry name" value="CALPAIN"/>
</dbReference>
<comment type="caution">
    <text evidence="6">Lacks conserved residue(s) required for the propagation of feature annotation.</text>
</comment>
<feature type="compositionally biased region" description="Polar residues" evidence="7">
    <location>
        <begin position="472"/>
        <end position="491"/>
    </location>
</feature>
<dbReference type="EMBL" id="CAXKWB010011230">
    <property type="protein sequence ID" value="CAL4100502.1"/>
    <property type="molecule type" value="Genomic_DNA"/>
</dbReference>
<evidence type="ECO:0000256" key="4">
    <source>
        <dbReference type="ARBA" id="ARBA00022807"/>
    </source>
</evidence>
<dbReference type="SUPFAM" id="SSF54001">
    <property type="entry name" value="Cysteine proteinases"/>
    <property type="match status" value="1"/>
</dbReference>
<keyword evidence="2" id="KW-0645">Protease</keyword>
<dbReference type="SMART" id="SM00720">
    <property type="entry name" value="calpain_III"/>
    <property type="match status" value="1"/>
</dbReference>
<evidence type="ECO:0000256" key="1">
    <source>
        <dbReference type="ARBA" id="ARBA00007623"/>
    </source>
</evidence>
<dbReference type="FunFam" id="3.90.70.10:FF:000001">
    <property type="entry name" value="Calpain-1 catalytic subunit"/>
    <property type="match status" value="1"/>
</dbReference>
<keyword evidence="4" id="KW-0788">Thiol protease</keyword>
<dbReference type="FunFam" id="2.60.120.380:FF:000002">
    <property type="entry name" value="calpain-3 isoform X1"/>
    <property type="match status" value="1"/>
</dbReference>
<dbReference type="GO" id="GO:0005737">
    <property type="term" value="C:cytoplasm"/>
    <property type="evidence" value="ECO:0007669"/>
    <property type="project" value="TreeGrafter"/>
</dbReference>
<keyword evidence="3" id="KW-0378">Hydrolase</keyword>
<dbReference type="InterPro" id="IPR033883">
    <property type="entry name" value="C2_III"/>
</dbReference>
<dbReference type="Pfam" id="PF01067">
    <property type="entry name" value="Calpain_III"/>
    <property type="match status" value="1"/>
</dbReference>
<feature type="region of interest" description="Disordered" evidence="7">
    <location>
        <begin position="456"/>
        <end position="504"/>
    </location>
</feature>